<keyword evidence="6" id="KW-0175">Coiled coil</keyword>
<dbReference type="Gene3D" id="3.40.50.300">
    <property type="entry name" value="P-loop containing nucleotide triphosphate hydrolases"/>
    <property type="match status" value="1"/>
</dbReference>
<dbReference type="SUPFAM" id="SSF47459">
    <property type="entry name" value="HLH, helix-loop-helix DNA-binding domain"/>
    <property type="match status" value="1"/>
</dbReference>
<name>A0A8H5MCP4_9AGAR</name>
<dbReference type="InterPro" id="IPR011039">
    <property type="entry name" value="TFIIF_interaction"/>
</dbReference>
<feature type="compositionally biased region" description="Polar residues" evidence="7">
    <location>
        <begin position="1019"/>
        <end position="1031"/>
    </location>
</feature>
<dbReference type="Proteomes" id="UP000518752">
    <property type="component" value="Unassembled WGS sequence"/>
</dbReference>
<gene>
    <name evidence="9" type="ORF">D9757_004890</name>
</gene>
<feature type="region of interest" description="Disordered" evidence="7">
    <location>
        <begin position="1371"/>
        <end position="1425"/>
    </location>
</feature>
<dbReference type="InterPro" id="IPR036638">
    <property type="entry name" value="HLH_DNA-bd_sf"/>
</dbReference>
<feature type="compositionally biased region" description="Low complexity" evidence="7">
    <location>
        <begin position="1861"/>
        <end position="1872"/>
    </location>
</feature>
<keyword evidence="4" id="KW-0804">Transcription</keyword>
<dbReference type="EMBL" id="JAACJN010000024">
    <property type="protein sequence ID" value="KAF5389049.1"/>
    <property type="molecule type" value="Genomic_DNA"/>
</dbReference>
<feature type="region of interest" description="Disordered" evidence="7">
    <location>
        <begin position="1722"/>
        <end position="1976"/>
    </location>
</feature>
<feature type="coiled-coil region" evidence="6">
    <location>
        <begin position="1234"/>
        <end position="1261"/>
    </location>
</feature>
<feature type="compositionally biased region" description="Low complexity" evidence="7">
    <location>
        <begin position="1943"/>
        <end position="1955"/>
    </location>
</feature>
<dbReference type="InterPro" id="IPR011598">
    <property type="entry name" value="bHLH_dom"/>
</dbReference>
<feature type="compositionally biased region" description="Low complexity" evidence="7">
    <location>
        <begin position="1902"/>
        <end position="1917"/>
    </location>
</feature>
<dbReference type="GO" id="GO:0006367">
    <property type="term" value="P:transcription initiation at RNA polymerase II promoter"/>
    <property type="evidence" value="ECO:0007669"/>
    <property type="project" value="InterPro"/>
</dbReference>
<feature type="region of interest" description="Disordered" evidence="7">
    <location>
        <begin position="429"/>
        <end position="485"/>
    </location>
</feature>
<evidence type="ECO:0000256" key="2">
    <source>
        <dbReference type="ARBA" id="ARBA00023015"/>
    </source>
</evidence>
<feature type="compositionally biased region" description="Polar residues" evidence="7">
    <location>
        <begin position="135"/>
        <end position="156"/>
    </location>
</feature>
<comment type="subcellular location">
    <subcellularLocation>
        <location evidence="1">Nucleus</location>
    </subcellularLocation>
</comment>
<feature type="compositionally biased region" description="Polar residues" evidence="7">
    <location>
        <begin position="279"/>
        <end position="292"/>
    </location>
</feature>
<keyword evidence="3" id="KW-0238">DNA-binding</keyword>
<feature type="compositionally biased region" description="Polar residues" evidence="7">
    <location>
        <begin position="1615"/>
        <end position="1626"/>
    </location>
</feature>
<feature type="compositionally biased region" description="Polar residues" evidence="7">
    <location>
        <begin position="1144"/>
        <end position="1171"/>
    </location>
</feature>
<evidence type="ECO:0000313" key="10">
    <source>
        <dbReference type="Proteomes" id="UP000518752"/>
    </source>
</evidence>
<feature type="region of interest" description="Disordered" evidence="7">
    <location>
        <begin position="1472"/>
        <end position="1536"/>
    </location>
</feature>
<dbReference type="PANTHER" id="PTHR23389">
    <property type="entry name" value="CHROMOSOME TRANSMISSION FIDELITY FACTOR 18"/>
    <property type="match status" value="1"/>
</dbReference>
<evidence type="ECO:0000259" key="8">
    <source>
        <dbReference type="PROSITE" id="PS50888"/>
    </source>
</evidence>
<dbReference type="InterPro" id="IPR040106">
    <property type="entry name" value="Esc1_bHLHzip"/>
</dbReference>
<keyword evidence="5" id="KW-0539">Nucleus</keyword>
<dbReference type="GO" id="GO:0046983">
    <property type="term" value="F:protein dimerization activity"/>
    <property type="evidence" value="ECO:0007669"/>
    <property type="project" value="InterPro"/>
</dbReference>
<feature type="domain" description="BHLH" evidence="8">
    <location>
        <begin position="1186"/>
        <end position="1237"/>
    </location>
</feature>
<organism evidence="9 10">
    <name type="scientific">Collybiopsis confluens</name>
    <dbReference type="NCBI Taxonomy" id="2823264"/>
    <lineage>
        <taxon>Eukaryota</taxon>
        <taxon>Fungi</taxon>
        <taxon>Dikarya</taxon>
        <taxon>Basidiomycota</taxon>
        <taxon>Agaricomycotina</taxon>
        <taxon>Agaricomycetes</taxon>
        <taxon>Agaricomycetidae</taxon>
        <taxon>Agaricales</taxon>
        <taxon>Marasmiineae</taxon>
        <taxon>Omphalotaceae</taxon>
        <taxon>Collybiopsis</taxon>
    </lineage>
</organism>
<dbReference type="CDD" id="cd19690">
    <property type="entry name" value="bHLHzip_spESC1_like"/>
    <property type="match status" value="1"/>
</dbReference>
<dbReference type="InterPro" id="IPR027417">
    <property type="entry name" value="P-loop_NTPase"/>
</dbReference>
<dbReference type="PANTHER" id="PTHR23389:SF21">
    <property type="entry name" value="ATPASE FAMILY AAA DOMAIN-CONTAINING PROTEIN 5"/>
    <property type="match status" value="1"/>
</dbReference>
<feature type="compositionally biased region" description="Polar residues" evidence="7">
    <location>
        <begin position="1819"/>
        <end position="1844"/>
    </location>
</feature>
<feature type="compositionally biased region" description="Low complexity" evidence="7">
    <location>
        <begin position="1056"/>
        <end position="1069"/>
    </location>
</feature>
<feature type="compositionally biased region" description="Pro residues" evidence="7">
    <location>
        <begin position="1285"/>
        <end position="1296"/>
    </location>
</feature>
<evidence type="ECO:0000256" key="3">
    <source>
        <dbReference type="ARBA" id="ARBA00023125"/>
    </source>
</evidence>
<dbReference type="GO" id="GO:0005634">
    <property type="term" value="C:nucleus"/>
    <property type="evidence" value="ECO:0007669"/>
    <property type="project" value="UniProtKB-SubCell"/>
</dbReference>
<dbReference type="SUPFAM" id="SSF52540">
    <property type="entry name" value="P-loop containing nucleoside triphosphate hydrolases"/>
    <property type="match status" value="1"/>
</dbReference>
<feature type="compositionally biased region" description="Basic and acidic residues" evidence="7">
    <location>
        <begin position="1739"/>
        <end position="1763"/>
    </location>
</feature>
<evidence type="ECO:0000256" key="7">
    <source>
        <dbReference type="SAM" id="MobiDB-lite"/>
    </source>
</evidence>
<feature type="compositionally biased region" description="Acidic residues" evidence="7">
    <location>
        <begin position="1796"/>
        <end position="1818"/>
    </location>
</feature>
<feature type="region of interest" description="Disordered" evidence="7">
    <location>
        <begin position="1285"/>
        <end position="1359"/>
    </location>
</feature>
<dbReference type="PROSITE" id="PS50888">
    <property type="entry name" value="BHLH"/>
    <property type="match status" value="1"/>
</dbReference>
<dbReference type="GO" id="GO:0003677">
    <property type="term" value="F:DNA binding"/>
    <property type="evidence" value="ECO:0007669"/>
    <property type="project" value="UniProtKB-KW"/>
</dbReference>
<reference evidence="9 10" key="1">
    <citation type="journal article" date="2020" name="ISME J.">
        <title>Uncovering the hidden diversity of litter-decomposition mechanisms in mushroom-forming fungi.</title>
        <authorList>
            <person name="Floudas D."/>
            <person name="Bentzer J."/>
            <person name="Ahren D."/>
            <person name="Johansson T."/>
            <person name="Persson P."/>
            <person name="Tunlid A."/>
        </authorList>
    </citation>
    <scope>NUCLEOTIDE SEQUENCE [LARGE SCALE GENOMIC DNA]</scope>
    <source>
        <strain evidence="9 10">CBS 406.79</strain>
    </source>
</reference>
<keyword evidence="10" id="KW-1185">Reference proteome</keyword>
<dbReference type="SUPFAM" id="SSF50916">
    <property type="entry name" value="Rap30/74 interaction domains"/>
    <property type="match status" value="1"/>
</dbReference>
<accession>A0A8H5MCP4</accession>
<protein>
    <recommendedName>
        <fullName evidence="8">BHLH domain-containing protein</fullName>
    </recommendedName>
</protein>
<evidence type="ECO:0000256" key="6">
    <source>
        <dbReference type="SAM" id="Coils"/>
    </source>
</evidence>
<feature type="compositionally biased region" description="Polar residues" evidence="7">
    <location>
        <begin position="1920"/>
        <end position="1932"/>
    </location>
</feature>
<dbReference type="SMART" id="SM00353">
    <property type="entry name" value="HLH"/>
    <property type="match status" value="1"/>
</dbReference>
<feature type="compositionally biased region" description="Polar residues" evidence="7">
    <location>
        <begin position="883"/>
        <end position="898"/>
    </location>
</feature>
<dbReference type="Gene3D" id="4.10.280.10">
    <property type="entry name" value="Helix-loop-helix DNA-binding domain"/>
    <property type="match status" value="1"/>
</dbReference>
<evidence type="ECO:0000256" key="4">
    <source>
        <dbReference type="ARBA" id="ARBA00023163"/>
    </source>
</evidence>
<evidence type="ECO:0000256" key="1">
    <source>
        <dbReference type="ARBA" id="ARBA00004123"/>
    </source>
</evidence>
<evidence type="ECO:0000256" key="5">
    <source>
        <dbReference type="ARBA" id="ARBA00023242"/>
    </source>
</evidence>
<evidence type="ECO:0000313" key="9">
    <source>
        <dbReference type="EMBL" id="KAF5389049.1"/>
    </source>
</evidence>
<dbReference type="Pfam" id="PF00010">
    <property type="entry name" value="HLH"/>
    <property type="match status" value="1"/>
</dbReference>
<proteinExistence type="predicted"/>
<feature type="region of interest" description="Disordered" evidence="7">
    <location>
        <begin position="1615"/>
        <end position="1642"/>
    </location>
</feature>
<comment type="caution">
    <text evidence="9">The sequence shown here is derived from an EMBL/GenBank/DDBJ whole genome shotgun (WGS) entry which is preliminary data.</text>
</comment>
<feature type="region of interest" description="Disordered" evidence="7">
    <location>
        <begin position="116"/>
        <end position="173"/>
    </location>
</feature>
<feature type="compositionally biased region" description="Pro residues" evidence="7">
    <location>
        <begin position="1314"/>
        <end position="1324"/>
    </location>
</feature>
<feature type="region of interest" description="Disordered" evidence="7">
    <location>
        <begin position="42"/>
        <end position="99"/>
    </location>
</feature>
<feature type="region of interest" description="Disordered" evidence="7">
    <location>
        <begin position="988"/>
        <end position="1196"/>
    </location>
</feature>
<feature type="compositionally biased region" description="Polar residues" evidence="7">
    <location>
        <begin position="1089"/>
        <end position="1099"/>
    </location>
</feature>
<keyword evidence="2" id="KW-0805">Transcription regulation</keyword>
<sequence length="2052" mass="224998">MKSILEHFAKKAKSAAGATLVPQDTAQPQVNGAKERVALAHTVRPASASSPPSPATDSRLSPEIQIVEFQPSGLRKESPIIVDSSPVRPPRPSKNYAPSKPVYSIFAIKPRVESAATPASGTEPQSARWAVPFPDSSSQHIRGPQTNFQAPRTSLSPRRDVPNPPGPSMSLSALLDSRSQGAPLGSDSDALHIETSSSFSTRAAHLTNIPTEHMQSHPVIAHIAKSATSDSDSLGHSHKLWTDKWRPTRANHVLGNEEQAMFLRQWLCALEVHTDSTARSHGSRGVGQSINKSRGIKRRGVIRAVERRDGRKRRRVDSDDDDDSWIVYSDDITEDESQAVEDIEEDQAEKPLENEHPRLYRHQSSQDIDHLTNTILLSGPNSSGKTAAVYACAEELGWEVFEVYPGVGKRSGANLDNLVGEVGKNHLVRKTGPRYTESGTDTRRNGSLKSAFTRGKEKRVQNDDREGSPPEAGFVEEPPLEPHEARETRQSLILLEEVDVLFRDDSNFWGTLVNLIRDCKRPVVLTCNDASLVPVADLPLQDVLNFNLCSTPVAASFLQALCCAEGYLLERDVLSRFYENSDSFDTSGDLRKAIHNLQFWCPENTQGVRTAIGYQHGKETENIVDREWPSFDVGSMQVQAIGDGQAYHADLVSFADCYLLRNAADTPKEMIWNEETLNSADDVLGFRTLKTNGSAFRQNQFAYHDRDELIMSTAIELSRGTHDDDSWAWSLLQSTRALLWDRVLYDGLVREFGNNIVAGRSQILRRPVFDCDYLPWIRQIIAAEDKQAEAVLTRDQPGPGRRTRNSQRFIRTIELNEKARIGLDATDTTQSAPMKSLLKSPLLPLAPLEYLQNQRRGSITDPSLHAAPPAQKSSRQYFRHASDTSIPTSSSTAGVTGPSSSYVFGDATAISNDNPALRKILRSPSPGMDIIRVTEGNLAGEGAWRSTFPYPQHLYSLLSAEARRPSAAGLEQQTVGVKRKISSDRKILEEPQLTGPGITGGGMEVEMEAPPPKRRGSAIDTSRIASLTLNDRLNDRRNSVGGTGSHWIHHGDRRNSASSNSPAGPGADSPRGRFPPGNMAHFGWPVQSHPESSNMQQHQPGPPHVMPQIAFNPDRRLSVPNALSVSPSAPPGPSRALRSHSRPPSRQTLPETPQSAPSDETSPDPSFSSAKTSKEPGATPYSRSPELRVSHKLAERKRRKEMKDLFDELRDQLPADRGMKASKWEILSKAIDFVNTLKQNQNDMAREIEMLRHELDAVRQNAGLPPFAPPHVVYAPGPIPASYPLPPGILPPPPHHPITQHSAQHSPHVHHNPSPHPPPHPPALSRPASSQSQNMYPPAPGGQVVLPPQNGNMSRPPESKLDINLLFHKKKKPTSASSPRPPAPPSAPNRSQPGSPAKARPSPQPSLQKPKADDDEADMQLPEGSYQEFRIMSSALNGWKYDVMKFDSRKSIDILRWQGPIKLNRKDLRREDPSLSGVGEAVRPMLGPDGQPVIGSDGRTVMVDHEGRPVTENGSSAIGAGKGKGPTNGKKKFQKKTRQVFIVPEQVRNLRKEERYPWVIEDANGQEVWTAQLDDLGKAETHAFFMPAANDVFKFVPSHRYYRFQKKVKHDLPTDTTSVESAYQQSLKRDPSSWLHQRNGKGPSAATAAMFKAEADGNAVGSGGSLVYQTQQSLGPGGRRLRAVDSGADNLFGEDDEESGATKRRVREFGGEGDMDEVAYEEDFADDEEKMDVDDSADQEAKELEERLKKEYKTANKTLRGDDHESDEEDGKPVVSKQTKRMQKMLRAREGNNVYESEEEEENPYASSQEEEDDEEENTTQTGPAVQSQSQAKPESPPQSQTPDLNKPPLERPTLNGNGTPNPSSRASSPAPGLGGHSVVAKRATSPKIPKLKSTTVSRSGSPLASRASSPVSAPVAITPNGTSQNGYISTTGKKRKAEDGGSPSPTSPTSNGLPKPKKRKGHPPGPTAAATPTGPLEARLLIEWLRNTPMENASTRECIQYFTPYLTDEEKKAQFTVLVKEIAQLKNGVLVLRPAYRDSSAPGTPVPVASG</sequence>
<dbReference type="OrthoDB" id="9996895at2759"/>
<feature type="compositionally biased region" description="Basic and acidic residues" evidence="7">
    <location>
        <begin position="454"/>
        <end position="468"/>
    </location>
</feature>
<feature type="region of interest" description="Disordered" evidence="7">
    <location>
        <begin position="859"/>
        <end position="898"/>
    </location>
</feature>
<feature type="compositionally biased region" description="Acidic residues" evidence="7">
    <location>
        <begin position="1722"/>
        <end position="1738"/>
    </location>
</feature>
<feature type="region of interest" description="Disordered" evidence="7">
    <location>
        <begin position="277"/>
        <end position="320"/>
    </location>
</feature>